<evidence type="ECO:0000313" key="10">
    <source>
        <dbReference type="EMBL" id="KAJ5585637.1"/>
    </source>
</evidence>
<reference evidence="10 11" key="1">
    <citation type="journal article" date="2023" name="IMA Fungus">
        <title>Comparative genomic study of the Penicillium genus elucidates a diverse pangenome and 15 lateral gene transfer events.</title>
        <authorList>
            <person name="Petersen C."/>
            <person name="Sorensen T."/>
            <person name="Nielsen M.R."/>
            <person name="Sondergaard T.E."/>
            <person name="Sorensen J.L."/>
            <person name="Fitzpatrick D.A."/>
            <person name="Frisvad J.C."/>
            <person name="Nielsen K.L."/>
        </authorList>
    </citation>
    <scope>NUCLEOTIDE SEQUENCE [LARGE SCALE GENOMIC DNA]</scope>
    <source>
        <strain evidence="10 11">IBT 29057</strain>
    </source>
</reference>
<feature type="region of interest" description="Disordered" evidence="8">
    <location>
        <begin position="75"/>
        <end position="107"/>
    </location>
</feature>
<dbReference type="GO" id="GO:0005634">
    <property type="term" value="C:nucleus"/>
    <property type="evidence" value="ECO:0007669"/>
    <property type="project" value="UniProtKB-SubCell"/>
</dbReference>
<keyword evidence="4 7" id="KW-0863">Zinc-finger</keyword>
<protein>
    <recommendedName>
        <fullName evidence="9">C2H2-type domain-containing protein</fullName>
    </recommendedName>
</protein>
<dbReference type="InterPro" id="IPR051059">
    <property type="entry name" value="VerF-like"/>
</dbReference>
<keyword evidence="2" id="KW-0479">Metal-binding</keyword>
<dbReference type="AlphaFoldDB" id="A0AAD6GSB7"/>
<sequence length="304" mass="33405">MLCNPAPSSPNSPVTRKARRRRKTSKEERICPICAHFFKKAEHLARHMRAHSKEKPFGCPVCHKNFARHDHYQAAQTTSATAGRESADRAELTSGDPIPHQGPNDSYGLEVDPVAVAPTVSPSLPNSTAIEMPAPTLSIENKNTQLQPLVSTDPELMLSVGPSGYWRGQSSPAHIFPSFRTEREWETLLTGDAFDLDAANLSLLHATADLAPGSNTMSGLDTQSNFQPSVPGDLERENGKLSAMQKKWHTYCERPSSGYITPDIPCGGSIDETLRDRLAQRLEQRMQYGILPSTPFLVSFSLSD</sequence>
<evidence type="ECO:0000256" key="4">
    <source>
        <dbReference type="ARBA" id="ARBA00022771"/>
    </source>
</evidence>
<evidence type="ECO:0000256" key="1">
    <source>
        <dbReference type="ARBA" id="ARBA00004123"/>
    </source>
</evidence>
<dbReference type="PROSITE" id="PS00028">
    <property type="entry name" value="ZINC_FINGER_C2H2_1"/>
    <property type="match status" value="1"/>
</dbReference>
<dbReference type="GO" id="GO:0000785">
    <property type="term" value="C:chromatin"/>
    <property type="evidence" value="ECO:0007669"/>
    <property type="project" value="TreeGrafter"/>
</dbReference>
<feature type="region of interest" description="Disordered" evidence="8">
    <location>
        <begin position="1"/>
        <end position="26"/>
    </location>
</feature>
<dbReference type="EMBL" id="JAQJAC010000004">
    <property type="protein sequence ID" value="KAJ5585637.1"/>
    <property type="molecule type" value="Genomic_DNA"/>
</dbReference>
<dbReference type="PANTHER" id="PTHR40626">
    <property type="entry name" value="MIP31509P"/>
    <property type="match status" value="1"/>
</dbReference>
<dbReference type="PANTHER" id="PTHR40626:SF11">
    <property type="entry name" value="ZINC FINGER PROTEIN YPR022C"/>
    <property type="match status" value="1"/>
</dbReference>
<evidence type="ECO:0000256" key="5">
    <source>
        <dbReference type="ARBA" id="ARBA00022833"/>
    </source>
</evidence>
<comment type="caution">
    <text evidence="10">The sequence shown here is derived from an EMBL/GenBank/DDBJ whole genome shotgun (WGS) entry which is preliminary data.</text>
</comment>
<gene>
    <name evidence="10" type="ORF">N7450_005424</name>
</gene>
<evidence type="ECO:0000256" key="8">
    <source>
        <dbReference type="SAM" id="MobiDB-lite"/>
    </source>
</evidence>
<dbReference type="Pfam" id="PF00096">
    <property type="entry name" value="zf-C2H2"/>
    <property type="match status" value="1"/>
</dbReference>
<dbReference type="GO" id="GO:0000981">
    <property type="term" value="F:DNA-binding transcription factor activity, RNA polymerase II-specific"/>
    <property type="evidence" value="ECO:0007669"/>
    <property type="project" value="InterPro"/>
</dbReference>
<accession>A0AAD6GSB7</accession>
<dbReference type="InterPro" id="IPR013087">
    <property type="entry name" value="Znf_C2H2_type"/>
</dbReference>
<dbReference type="SUPFAM" id="SSF57667">
    <property type="entry name" value="beta-beta-alpha zinc fingers"/>
    <property type="match status" value="1"/>
</dbReference>
<dbReference type="PROSITE" id="PS50157">
    <property type="entry name" value="ZINC_FINGER_C2H2_2"/>
    <property type="match status" value="1"/>
</dbReference>
<evidence type="ECO:0000313" key="11">
    <source>
        <dbReference type="Proteomes" id="UP001216150"/>
    </source>
</evidence>
<feature type="domain" description="C2H2-type" evidence="9">
    <location>
        <begin position="29"/>
        <end position="56"/>
    </location>
</feature>
<organism evidence="10 11">
    <name type="scientific">Penicillium hetheringtonii</name>
    <dbReference type="NCBI Taxonomy" id="911720"/>
    <lineage>
        <taxon>Eukaryota</taxon>
        <taxon>Fungi</taxon>
        <taxon>Dikarya</taxon>
        <taxon>Ascomycota</taxon>
        <taxon>Pezizomycotina</taxon>
        <taxon>Eurotiomycetes</taxon>
        <taxon>Eurotiomycetidae</taxon>
        <taxon>Eurotiales</taxon>
        <taxon>Aspergillaceae</taxon>
        <taxon>Penicillium</taxon>
    </lineage>
</organism>
<dbReference type="InterPro" id="IPR036236">
    <property type="entry name" value="Znf_C2H2_sf"/>
</dbReference>
<evidence type="ECO:0000259" key="9">
    <source>
        <dbReference type="PROSITE" id="PS50157"/>
    </source>
</evidence>
<dbReference type="GO" id="GO:0008270">
    <property type="term" value="F:zinc ion binding"/>
    <property type="evidence" value="ECO:0007669"/>
    <property type="project" value="UniProtKB-KW"/>
</dbReference>
<evidence type="ECO:0000256" key="3">
    <source>
        <dbReference type="ARBA" id="ARBA00022737"/>
    </source>
</evidence>
<keyword evidence="6" id="KW-0539">Nucleus</keyword>
<name>A0AAD6GSB7_9EURO</name>
<dbReference type="Gene3D" id="3.30.160.60">
    <property type="entry name" value="Classic Zinc Finger"/>
    <property type="match status" value="1"/>
</dbReference>
<evidence type="ECO:0000256" key="6">
    <source>
        <dbReference type="ARBA" id="ARBA00023242"/>
    </source>
</evidence>
<proteinExistence type="predicted"/>
<keyword evidence="11" id="KW-1185">Reference proteome</keyword>
<dbReference type="Proteomes" id="UP001216150">
    <property type="component" value="Unassembled WGS sequence"/>
</dbReference>
<evidence type="ECO:0000256" key="2">
    <source>
        <dbReference type="ARBA" id="ARBA00022723"/>
    </source>
</evidence>
<dbReference type="GO" id="GO:0000978">
    <property type="term" value="F:RNA polymerase II cis-regulatory region sequence-specific DNA binding"/>
    <property type="evidence" value="ECO:0007669"/>
    <property type="project" value="InterPro"/>
</dbReference>
<evidence type="ECO:0000256" key="7">
    <source>
        <dbReference type="PROSITE-ProRule" id="PRU00042"/>
    </source>
</evidence>
<comment type="subcellular location">
    <subcellularLocation>
        <location evidence="1">Nucleus</location>
    </subcellularLocation>
</comment>
<keyword evidence="3" id="KW-0677">Repeat</keyword>
<keyword evidence="5" id="KW-0862">Zinc</keyword>